<keyword evidence="10" id="KW-0413">Isomerase</keyword>
<dbReference type="PROSITE" id="PS51194">
    <property type="entry name" value="HELICASE_CTER"/>
    <property type="match status" value="1"/>
</dbReference>
<dbReference type="InterPro" id="IPR045562">
    <property type="entry name" value="RecG_dom3_C"/>
</dbReference>
<dbReference type="GO" id="GO:0005524">
    <property type="term" value="F:ATP binding"/>
    <property type="evidence" value="ECO:0007669"/>
    <property type="project" value="UniProtKB-KW"/>
</dbReference>
<keyword evidence="3" id="KW-0227">DNA damage</keyword>
<dbReference type="Pfam" id="PF00270">
    <property type="entry name" value="DEAD"/>
    <property type="match status" value="1"/>
</dbReference>
<dbReference type="FunFam" id="3.40.50.300:FF:000391">
    <property type="entry name" value="ATP-dependent DNA helicase RecG"/>
    <property type="match status" value="1"/>
</dbReference>
<dbReference type="Gene3D" id="3.40.50.300">
    <property type="entry name" value="P-loop containing nucleotide triphosphate hydrolases"/>
    <property type="match status" value="2"/>
</dbReference>
<feature type="domain" description="Helicase ATP-binding" evidence="14">
    <location>
        <begin position="1"/>
        <end position="160"/>
    </location>
</feature>
<dbReference type="Pfam" id="PF00271">
    <property type="entry name" value="Helicase_C"/>
    <property type="match status" value="1"/>
</dbReference>
<sequence>MLRLVQGDVGSGKTVVAALAALAAVESGYQVALMAPTELLAEQHLRNFRHWLAPLGVDVEWLAGKQQGRAREAAMRRVAEGAAVTVGTHALMQEGVEFSRLGLVIVDEQHRFGVQQRLALHDKGADRVRGEVPHQLVLTATPIPRTLAMSAYADLDVSAIDELPPGRTPVQTVAVSNARRAEVIERIRVACAEGRQAYWVCTLIEESEQLRAQAAEVAHAELSAALAGCRVGLIHGRLKPKEKQAVMDAFKAGGLAVLVATTVIEVGVDVPNASLMVIENSERLGLAQLHQLRGRVGRGAVASNCVLLYQPPLGQLARERLAVMRETNDGFRVAEKDLELRGPGEVLGTRQTGQLSFRIADLSRDAHLLPAVQQVGERLLAEHPREADRLIARWIGGAARYARAKPQLLIDTDPGVDDALAILMAHAHADIAALSVAAGNVGLGHTVRNARTLRELLGADFPVFAGCATPLVRAPDEDAAFVHGMDGLGDIGFPEPKAAAEGEAAALALLRLTRERPGELTLVALAPLTNLALALRLDPSLPQRVKRLVVMGGAVTGHGNTGKVPAEFNIGFDPEAAHVVFEAFPHFDLVDWEATLRHGFDDAEFDAWLAAGDRRAEFFARVFRTARDYNAKHDRSGVVAADALAMAVAIDPSVVTRSETRAVAVELDGRLTRGATVVDWANRLRRAAQARIVLEVDQARFAAMVRKALGAE</sequence>
<dbReference type="Gene3D" id="3.90.245.10">
    <property type="entry name" value="Ribonucleoside hydrolase-like"/>
    <property type="match status" value="1"/>
</dbReference>
<dbReference type="InterPro" id="IPR047112">
    <property type="entry name" value="RecG/Mfd"/>
</dbReference>
<evidence type="ECO:0000256" key="11">
    <source>
        <dbReference type="ARBA" id="ARBA00034617"/>
    </source>
</evidence>
<dbReference type="Pfam" id="PF01156">
    <property type="entry name" value="IU_nuc_hydro"/>
    <property type="match status" value="1"/>
</dbReference>
<dbReference type="EC" id="5.6.2.4" evidence="12"/>
<proteinExistence type="inferred from homology"/>
<protein>
    <recommendedName>
        <fullName evidence="12">DNA 3'-5' helicase</fullName>
        <ecNumber evidence="12">5.6.2.4</ecNumber>
    </recommendedName>
</protein>
<keyword evidence="5 16" id="KW-0347">Helicase</keyword>
<keyword evidence="8" id="KW-0233">DNA recombination</keyword>
<name>A0A2Z7A0F2_9LAMI</name>
<dbReference type="GO" id="GO:0006281">
    <property type="term" value="P:DNA repair"/>
    <property type="evidence" value="ECO:0007669"/>
    <property type="project" value="UniProtKB-KW"/>
</dbReference>
<dbReference type="OrthoDB" id="416741at2759"/>
<dbReference type="Pfam" id="PF19833">
    <property type="entry name" value="RecG_dom3_C"/>
    <property type="match status" value="1"/>
</dbReference>
<keyword evidence="2" id="KW-0547">Nucleotide-binding</keyword>
<dbReference type="InterPro" id="IPR027417">
    <property type="entry name" value="P-loop_NTPase"/>
</dbReference>
<feature type="domain" description="Helicase C-terminal" evidence="15">
    <location>
        <begin position="183"/>
        <end position="339"/>
    </location>
</feature>
<dbReference type="PANTHER" id="PTHR47964:SF1">
    <property type="entry name" value="ATP-DEPENDENT DNA HELICASE HOMOLOG RECG, CHLOROPLASTIC"/>
    <property type="match status" value="1"/>
</dbReference>
<evidence type="ECO:0000256" key="1">
    <source>
        <dbReference type="ARBA" id="ARBA00009176"/>
    </source>
</evidence>
<comment type="catalytic activity">
    <reaction evidence="11">
        <text>Couples ATP hydrolysis with the unwinding of duplex DNA by translocating in the 3'-5' direction.</text>
        <dbReference type="EC" id="5.6.2.4"/>
    </reaction>
</comment>
<evidence type="ECO:0000256" key="3">
    <source>
        <dbReference type="ARBA" id="ARBA00022763"/>
    </source>
</evidence>
<evidence type="ECO:0000313" key="16">
    <source>
        <dbReference type="EMBL" id="KZV15088.1"/>
    </source>
</evidence>
<evidence type="ECO:0000259" key="15">
    <source>
        <dbReference type="PROSITE" id="PS51194"/>
    </source>
</evidence>
<dbReference type="EMBL" id="KV020130">
    <property type="protein sequence ID" value="KZV15088.1"/>
    <property type="molecule type" value="Genomic_DNA"/>
</dbReference>
<gene>
    <name evidence="16" type="ORF">F511_38583</name>
</gene>
<keyword evidence="9" id="KW-0234">DNA repair</keyword>
<evidence type="ECO:0000256" key="6">
    <source>
        <dbReference type="ARBA" id="ARBA00022840"/>
    </source>
</evidence>
<dbReference type="SMART" id="SM00487">
    <property type="entry name" value="DEXDc"/>
    <property type="match status" value="1"/>
</dbReference>
<dbReference type="InterPro" id="IPR011545">
    <property type="entry name" value="DEAD/DEAH_box_helicase_dom"/>
</dbReference>
<evidence type="ECO:0000256" key="2">
    <source>
        <dbReference type="ARBA" id="ARBA00022741"/>
    </source>
</evidence>
<comment type="similarity">
    <text evidence="1">Belongs to the IUNH family.</text>
</comment>
<dbReference type="GO" id="GO:0043138">
    <property type="term" value="F:3'-5' DNA helicase activity"/>
    <property type="evidence" value="ECO:0007669"/>
    <property type="project" value="UniProtKB-EC"/>
</dbReference>
<accession>A0A2Z7A0F2</accession>
<comment type="catalytic activity">
    <reaction evidence="13">
        <text>ATP + H2O = ADP + phosphate + H(+)</text>
        <dbReference type="Rhea" id="RHEA:13065"/>
        <dbReference type="ChEBI" id="CHEBI:15377"/>
        <dbReference type="ChEBI" id="CHEBI:15378"/>
        <dbReference type="ChEBI" id="CHEBI:30616"/>
        <dbReference type="ChEBI" id="CHEBI:43474"/>
        <dbReference type="ChEBI" id="CHEBI:456216"/>
        <dbReference type="EC" id="5.6.2.4"/>
    </reaction>
</comment>
<evidence type="ECO:0000256" key="8">
    <source>
        <dbReference type="ARBA" id="ARBA00023172"/>
    </source>
</evidence>
<evidence type="ECO:0000259" key="14">
    <source>
        <dbReference type="PROSITE" id="PS51192"/>
    </source>
</evidence>
<keyword evidence="7" id="KW-0238">DNA-binding</keyword>
<dbReference type="GO" id="GO:0006310">
    <property type="term" value="P:DNA recombination"/>
    <property type="evidence" value="ECO:0007669"/>
    <property type="project" value="UniProtKB-KW"/>
</dbReference>
<dbReference type="PROSITE" id="PS51192">
    <property type="entry name" value="HELICASE_ATP_BIND_1"/>
    <property type="match status" value="1"/>
</dbReference>
<dbReference type="SMART" id="SM00490">
    <property type="entry name" value="HELICc"/>
    <property type="match status" value="1"/>
</dbReference>
<dbReference type="InterPro" id="IPR036452">
    <property type="entry name" value="Ribo_hydro-like"/>
</dbReference>
<evidence type="ECO:0000256" key="9">
    <source>
        <dbReference type="ARBA" id="ARBA00023204"/>
    </source>
</evidence>
<evidence type="ECO:0000256" key="10">
    <source>
        <dbReference type="ARBA" id="ARBA00023235"/>
    </source>
</evidence>
<dbReference type="Proteomes" id="UP000250235">
    <property type="component" value="Unassembled WGS sequence"/>
</dbReference>
<dbReference type="InterPro" id="IPR001650">
    <property type="entry name" value="Helicase_C-like"/>
</dbReference>
<keyword evidence="17" id="KW-1185">Reference proteome</keyword>
<evidence type="ECO:0000313" key="17">
    <source>
        <dbReference type="Proteomes" id="UP000250235"/>
    </source>
</evidence>
<evidence type="ECO:0000256" key="7">
    <source>
        <dbReference type="ARBA" id="ARBA00023125"/>
    </source>
</evidence>
<dbReference type="InterPro" id="IPR014001">
    <property type="entry name" value="Helicase_ATP-bd"/>
</dbReference>
<dbReference type="SUPFAM" id="SSF53590">
    <property type="entry name" value="Nucleoside hydrolase"/>
    <property type="match status" value="1"/>
</dbReference>
<evidence type="ECO:0000256" key="5">
    <source>
        <dbReference type="ARBA" id="ARBA00022806"/>
    </source>
</evidence>
<evidence type="ECO:0000256" key="4">
    <source>
        <dbReference type="ARBA" id="ARBA00022801"/>
    </source>
</evidence>
<evidence type="ECO:0000256" key="13">
    <source>
        <dbReference type="ARBA" id="ARBA00048988"/>
    </source>
</evidence>
<dbReference type="PANTHER" id="PTHR47964">
    <property type="entry name" value="ATP-DEPENDENT DNA HELICASE HOMOLOG RECG, CHLOROPLASTIC"/>
    <property type="match status" value="1"/>
</dbReference>
<reference evidence="16 17" key="1">
    <citation type="journal article" date="2015" name="Proc. Natl. Acad. Sci. U.S.A.">
        <title>The resurrection genome of Boea hygrometrica: A blueprint for survival of dehydration.</title>
        <authorList>
            <person name="Xiao L."/>
            <person name="Yang G."/>
            <person name="Zhang L."/>
            <person name="Yang X."/>
            <person name="Zhao S."/>
            <person name="Ji Z."/>
            <person name="Zhou Q."/>
            <person name="Hu M."/>
            <person name="Wang Y."/>
            <person name="Chen M."/>
            <person name="Xu Y."/>
            <person name="Jin H."/>
            <person name="Xiao X."/>
            <person name="Hu G."/>
            <person name="Bao F."/>
            <person name="Hu Y."/>
            <person name="Wan P."/>
            <person name="Li L."/>
            <person name="Deng X."/>
            <person name="Kuang T."/>
            <person name="Xiang C."/>
            <person name="Zhu J.K."/>
            <person name="Oliver M.J."/>
            <person name="He Y."/>
        </authorList>
    </citation>
    <scope>NUCLEOTIDE SEQUENCE [LARGE SCALE GENOMIC DNA]</scope>
    <source>
        <strain evidence="17">cv. XS01</strain>
    </source>
</reference>
<dbReference type="GO" id="GO:0003677">
    <property type="term" value="F:DNA binding"/>
    <property type="evidence" value="ECO:0007669"/>
    <property type="project" value="UniProtKB-KW"/>
</dbReference>
<keyword evidence="4" id="KW-0378">Hydrolase</keyword>
<keyword evidence="6" id="KW-0067">ATP-binding</keyword>
<dbReference type="AlphaFoldDB" id="A0A2Z7A0F2"/>
<dbReference type="InterPro" id="IPR001910">
    <property type="entry name" value="Inosine/uridine_hydrolase_dom"/>
</dbReference>
<dbReference type="SUPFAM" id="SSF52540">
    <property type="entry name" value="P-loop containing nucleoside triphosphate hydrolases"/>
    <property type="match status" value="1"/>
</dbReference>
<evidence type="ECO:0000256" key="12">
    <source>
        <dbReference type="ARBA" id="ARBA00034808"/>
    </source>
</evidence>
<dbReference type="GO" id="GO:0016799">
    <property type="term" value="F:hydrolase activity, hydrolyzing N-glycosyl compounds"/>
    <property type="evidence" value="ECO:0007669"/>
    <property type="project" value="InterPro"/>
</dbReference>
<organism evidence="16 17">
    <name type="scientific">Dorcoceras hygrometricum</name>
    <dbReference type="NCBI Taxonomy" id="472368"/>
    <lineage>
        <taxon>Eukaryota</taxon>
        <taxon>Viridiplantae</taxon>
        <taxon>Streptophyta</taxon>
        <taxon>Embryophyta</taxon>
        <taxon>Tracheophyta</taxon>
        <taxon>Spermatophyta</taxon>
        <taxon>Magnoliopsida</taxon>
        <taxon>eudicotyledons</taxon>
        <taxon>Gunneridae</taxon>
        <taxon>Pentapetalae</taxon>
        <taxon>asterids</taxon>
        <taxon>lamiids</taxon>
        <taxon>Lamiales</taxon>
        <taxon>Gesneriaceae</taxon>
        <taxon>Didymocarpoideae</taxon>
        <taxon>Trichosporeae</taxon>
        <taxon>Loxocarpinae</taxon>
        <taxon>Dorcoceras</taxon>
    </lineage>
</organism>